<name>A0A162W7X4_DIDRA</name>
<protein>
    <submittedName>
        <fullName evidence="1">Lyase</fullName>
    </submittedName>
</protein>
<dbReference type="PANTHER" id="PTHR12128:SF47">
    <property type="entry name" value="DIHYDRODIPICOLINATE SYNTHASE-RELATED"/>
    <property type="match status" value="1"/>
</dbReference>
<dbReference type="InterPro" id="IPR013785">
    <property type="entry name" value="Aldolase_TIM"/>
</dbReference>
<evidence type="ECO:0000313" key="2">
    <source>
        <dbReference type="Proteomes" id="UP000076837"/>
    </source>
</evidence>
<dbReference type="AlphaFoldDB" id="A0A162W7X4"/>
<dbReference type="PANTHER" id="PTHR12128">
    <property type="entry name" value="DIHYDRODIPICOLINATE SYNTHASE"/>
    <property type="match status" value="1"/>
</dbReference>
<dbReference type="SUPFAM" id="SSF51569">
    <property type="entry name" value="Aldolase"/>
    <property type="match status" value="1"/>
</dbReference>
<dbReference type="STRING" id="5454.A0A162W7X4"/>
<dbReference type="OrthoDB" id="191315at2759"/>
<dbReference type="InterPro" id="IPR002220">
    <property type="entry name" value="DapA-like"/>
</dbReference>
<dbReference type="Gene3D" id="3.20.20.70">
    <property type="entry name" value="Aldolase class I"/>
    <property type="match status" value="1"/>
</dbReference>
<dbReference type="CDD" id="cd00408">
    <property type="entry name" value="DHDPS-like"/>
    <property type="match status" value="1"/>
</dbReference>
<reference evidence="1 2" key="1">
    <citation type="journal article" date="2016" name="Sci. Rep.">
        <title>Draft genome sequencing and secretome analysis of fungal phytopathogen Ascochyta rabiei provides insight into the necrotrophic effector repertoire.</title>
        <authorList>
            <person name="Verma S."/>
            <person name="Gazara R.K."/>
            <person name="Nizam S."/>
            <person name="Parween S."/>
            <person name="Chattopadhyay D."/>
            <person name="Verma P.K."/>
        </authorList>
    </citation>
    <scope>NUCLEOTIDE SEQUENCE [LARGE SCALE GENOMIC DNA]</scope>
    <source>
        <strain evidence="1 2">ArDII</strain>
    </source>
</reference>
<dbReference type="EMBL" id="JYNV01000322">
    <property type="protein sequence ID" value="KZM18858.1"/>
    <property type="molecule type" value="Genomic_DNA"/>
</dbReference>
<dbReference type="GO" id="GO:0008840">
    <property type="term" value="F:4-hydroxy-tetrahydrodipicolinate synthase activity"/>
    <property type="evidence" value="ECO:0007669"/>
    <property type="project" value="TreeGrafter"/>
</dbReference>
<dbReference type="Proteomes" id="UP000076837">
    <property type="component" value="Unassembled WGS sequence"/>
</dbReference>
<proteinExistence type="predicted"/>
<gene>
    <name evidence="1" type="ORF">ST47_g10048</name>
</gene>
<dbReference type="Pfam" id="PF00701">
    <property type="entry name" value="DHDPS"/>
    <property type="match status" value="2"/>
</dbReference>
<sequence>MREAYESTINTARRGSSRLQVASLYPSISLWVHSPVLPAGVWCPAVTLFDPKTDKVDFENQARYFHYLSTTGLAGLVVLGTSAEAMLLTREEHKALTATARRAVGLRFPSWRVWGCTAPHRRWSSYLTPLRLQPTPSSFWLAVTLPGLKGGATTPQVLDSFYGQAAARSELPIVIYNFPGVCNGVDLSSDFIEAMAKRHSNAVGVKLTCGSVAKTTRLAAAQPKEKFAVFGGQADFIVGGLSSGSSGCIAAFANVAPRCIVRINELYHQSKHAEALALHQKTALAEHAIKGGIAPTKYAAAIHSAAYAGIQDAPAKMAPHRPYVAPATAVRDMVKSKTAEVGRIEQSLPLINRPISPRI</sequence>
<evidence type="ECO:0000313" key="1">
    <source>
        <dbReference type="EMBL" id="KZM18858.1"/>
    </source>
</evidence>
<comment type="caution">
    <text evidence="1">The sequence shown here is derived from an EMBL/GenBank/DDBJ whole genome shotgun (WGS) entry which is preliminary data.</text>
</comment>
<accession>A0A162W7X4</accession>
<keyword evidence="1" id="KW-0456">Lyase</keyword>
<dbReference type="PRINTS" id="PR00146">
    <property type="entry name" value="DHPICSNTHASE"/>
</dbReference>
<keyword evidence="2" id="KW-1185">Reference proteome</keyword>
<organism evidence="1 2">
    <name type="scientific">Didymella rabiei</name>
    <name type="common">Chickpea ascochyta blight fungus</name>
    <name type="synonym">Mycosphaerella rabiei</name>
    <dbReference type="NCBI Taxonomy" id="5454"/>
    <lineage>
        <taxon>Eukaryota</taxon>
        <taxon>Fungi</taxon>
        <taxon>Dikarya</taxon>
        <taxon>Ascomycota</taxon>
        <taxon>Pezizomycotina</taxon>
        <taxon>Dothideomycetes</taxon>
        <taxon>Pleosporomycetidae</taxon>
        <taxon>Pleosporales</taxon>
        <taxon>Pleosporineae</taxon>
        <taxon>Didymellaceae</taxon>
        <taxon>Ascochyta</taxon>
    </lineage>
</organism>
<dbReference type="SMART" id="SM01130">
    <property type="entry name" value="DHDPS"/>
    <property type="match status" value="1"/>
</dbReference>